<dbReference type="PANTHER" id="PTHR13950">
    <property type="entry name" value="RABCONNECTIN-RELATED"/>
    <property type="match status" value="1"/>
</dbReference>
<dbReference type="InterPro" id="IPR001680">
    <property type="entry name" value="WD40_rpt"/>
</dbReference>
<dbReference type="SUPFAM" id="SSF50978">
    <property type="entry name" value="WD40 repeat-like"/>
    <property type="match status" value="1"/>
</dbReference>
<reference evidence="2 3" key="1">
    <citation type="submission" date="2013-11" db="EMBL/GenBank/DDBJ databases">
        <title>Genome sequencing of Stegodyphus mimosarum.</title>
        <authorList>
            <person name="Bechsgaard J."/>
        </authorList>
    </citation>
    <scope>NUCLEOTIDE SEQUENCE [LARGE SCALE GENOMIC DNA]</scope>
</reference>
<feature type="region of interest" description="Disordered" evidence="1">
    <location>
        <begin position="1365"/>
        <end position="1435"/>
    </location>
</feature>
<dbReference type="InterPro" id="IPR015943">
    <property type="entry name" value="WD40/YVTN_repeat-like_dom_sf"/>
</dbReference>
<feature type="compositionally biased region" description="Basic and acidic residues" evidence="1">
    <location>
        <begin position="1365"/>
        <end position="1389"/>
    </location>
</feature>
<proteinExistence type="predicted"/>
<dbReference type="Pfam" id="PF00400">
    <property type="entry name" value="WD40"/>
    <property type="match status" value="2"/>
</dbReference>
<feature type="region of interest" description="Disordered" evidence="1">
    <location>
        <begin position="433"/>
        <end position="499"/>
    </location>
</feature>
<dbReference type="GO" id="GO:0043291">
    <property type="term" value="C:RAVE complex"/>
    <property type="evidence" value="ECO:0007669"/>
    <property type="project" value="TreeGrafter"/>
</dbReference>
<evidence type="ECO:0000313" key="3">
    <source>
        <dbReference type="Proteomes" id="UP000054359"/>
    </source>
</evidence>
<name>A0A087U547_STEMI</name>
<dbReference type="Proteomes" id="UP000054359">
    <property type="component" value="Unassembled WGS sequence"/>
</dbReference>
<dbReference type="Gene3D" id="2.130.10.10">
    <property type="entry name" value="YVTN repeat-like/Quinoprotein amine dehydrogenase"/>
    <property type="match status" value="1"/>
</dbReference>
<protein>
    <submittedName>
        <fullName evidence="2">DmX-like protein 2</fullName>
    </submittedName>
</protein>
<keyword evidence="3" id="KW-1185">Reference proteome</keyword>
<dbReference type="InterPro" id="IPR052208">
    <property type="entry name" value="DmX-like/RAVE_component"/>
</dbReference>
<dbReference type="OMA" id="MMKEHET"/>
<accession>A0A087U547</accession>
<dbReference type="SMART" id="SM00320">
    <property type="entry name" value="WD40"/>
    <property type="match status" value="4"/>
</dbReference>
<dbReference type="OrthoDB" id="6428009at2759"/>
<dbReference type="GO" id="GO:0007035">
    <property type="term" value="P:vacuolar acidification"/>
    <property type="evidence" value="ECO:0007669"/>
    <property type="project" value="TreeGrafter"/>
</dbReference>
<feature type="non-terminal residue" evidence="2">
    <location>
        <position position="1435"/>
    </location>
</feature>
<sequence>MNRHQVLTGAANAGDHCYSVGSVEGVPFTAYASGCNIVILASNFQRVQIIPGLIHGNVQVGCLDSSTDVGKIAAAYGKEVCIYEPTPLLNQSSSHRLDYQWVQTAVIKVDYHVHVLSWNLSGTRLLTGGDSIQLWQLSIATGEEDIIEEEPTNIQVKCIDDDGCVTDIDEQCKWNSVWICKTAQPVAFLKFSPDGTLFASAGKADRLVKIWYSSKIVSFSSQRHVGATGDLNYSFIYIAHPRAVSGLSWRKTSKFMPKDSVANMLVTSCRDNICRIWVQTLMPEDGLVDLQQIEAIANQNLRVQTQRHRRKIMQRLKHMKSFNHFKKHQASQFTEDPHEPIAVLPSTYSVHDFHSFGIQGSGVTPSLHFHLAGSINAENDIPLVPSLSGARNEPNFVLHWLNNKEMTFTHAAEHLLQEVSDKVLQMQNKNLGNLETDTENLENGGKSNLTNLRKSSNPKTDSPEAINEFLGSKQSSPSASSSTSIATDTSNSQSQSHSGDFIDRKIEKLLREWHRSPDLLFSVHPVDGSFLVWLVDWLDEYNPGTYRQAQVSFASRIPNAIPLGDAATMSHHMFIYSPHAGLDLRLAISASTSEQIIKDKIEKTEDPAAHSSLDYAQFKAYHAHSSKNLSQYCALNSTTPTVCMLTKHSNGSLNLWHVSFADNSQYTQVLSIGHSTRVCGHRFRINDITCHPVLPLLLTTSHHNLPDKIQSSSGTSSPSVPNSPCCCITSLPVGFNLGFCSELILWKVDPVGPLSKSGGVTELARINSLETSAFANVAWIPTLLPSTTQGSISNSPSACFVASDGHQLRIYQAVIDARNLLAEISRSSRRNDVQDLSQSSSTSSGLGYRHSTLQDTFKIVSEQSTSRPGCVIELDSIMDATHDWQNTQLLHVFQEQLIYSSPQAKKTPQEGSSISLVQPDLQAIVDLRHSSVFEEPFYLVILEKQEDKSILHMWKIVIASSCGSEDQDQCNFTYVPDSNLVQESDHSNQSSRSPTPELTHDTSYAFAQASPLRVTTKKVCTQILPLPEDIEIVHAAPAAGHLSSSNIYPACFAPYLICTACSDYNVRFWKCETVQGENKDDVQYNWVEWEMMLNKTSSSVHVPGQPLYVSCAYSGRMACAFKHGKSFTRHNSKNPEDRYVNIGVSIFECESTGGSEWMLEDTINLRNVVLPLPKLSLNLDTLFDASQRNKRTADALMQKLSTDENVNERLPLQRLLSVPSYATLQTLRQAITEKGNQDLLAPKSIVHLDWVSAEDGSHILTVAIGSKILLFAPVSNDIAQANVQAMKASKSASRPLLKQASSMVLPLSCNDEIRWMRIRSTPLKSADSLPPIPMQLSWVRHGILVVGMDSEMHIYSQWKMAVDDKETASSSEKDEPLVDDRKLTEEELLSRAQESSQLRLPTSSGGTMSRSTSCSILSAASETKRKKSEHVKPER</sequence>
<evidence type="ECO:0000313" key="2">
    <source>
        <dbReference type="EMBL" id="KFM72486.1"/>
    </source>
</evidence>
<feature type="compositionally biased region" description="Polar residues" evidence="1">
    <location>
        <begin position="1392"/>
        <end position="1401"/>
    </location>
</feature>
<organism evidence="2 3">
    <name type="scientific">Stegodyphus mimosarum</name>
    <name type="common">African social velvet spider</name>
    <dbReference type="NCBI Taxonomy" id="407821"/>
    <lineage>
        <taxon>Eukaryota</taxon>
        <taxon>Metazoa</taxon>
        <taxon>Ecdysozoa</taxon>
        <taxon>Arthropoda</taxon>
        <taxon>Chelicerata</taxon>
        <taxon>Arachnida</taxon>
        <taxon>Araneae</taxon>
        <taxon>Araneomorphae</taxon>
        <taxon>Entelegynae</taxon>
        <taxon>Eresoidea</taxon>
        <taxon>Eresidae</taxon>
        <taxon>Stegodyphus</taxon>
    </lineage>
</organism>
<gene>
    <name evidence="2" type="ORF">X975_08687</name>
</gene>
<dbReference type="STRING" id="407821.A0A087U547"/>
<feature type="compositionally biased region" description="Low complexity" evidence="1">
    <location>
        <begin position="1402"/>
        <end position="1415"/>
    </location>
</feature>
<evidence type="ECO:0000256" key="1">
    <source>
        <dbReference type="SAM" id="MobiDB-lite"/>
    </source>
</evidence>
<dbReference type="InterPro" id="IPR036322">
    <property type="entry name" value="WD40_repeat_dom_sf"/>
</dbReference>
<feature type="compositionally biased region" description="Polar residues" evidence="1">
    <location>
        <begin position="445"/>
        <end position="460"/>
    </location>
</feature>
<feature type="compositionally biased region" description="Low complexity" evidence="1">
    <location>
        <begin position="472"/>
        <end position="492"/>
    </location>
</feature>
<dbReference type="EMBL" id="KK118223">
    <property type="protein sequence ID" value="KFM72486.1"/>
    <property type="molecule type" value="Genomic_DNA"/>
</dbReference>
<dbReference type="PANTHER" id="PTHR13950:SF9">
    <property type="entry name" value="RABCONNECTIN-3A"/>
    <property type="match status" value="1"/>
</dbReference>